<dbReference type="Proteomes" id="UP000277204">
    <property type="component" value="Unassembled WGS sequence"/>
</dbReference>
<evidence type="ECO:0000313" key="2">
    <source>
        <dbReference type="EMBL" id="VDP17569.1"/>
    </source>
</evidence>
<dbReference type="AlphaFoldDB" id="A0A183MGG5"/>
<sequence length="87" mass="10025">MRWKWIGHILRNAPNYVTRHALNSNPQGQRRRGTPKNRLHRETETYEKDEKQLNRTRIEGPWQGELENVGQCSMLHCDGGGDSGVTG</sequence>
<organism evidence="2 3">
    <name type="scientific">Schistosoma margrebowiei</name>
    <dbReference type="NCBI Taxonomy" id="48269"/>
    <lineage>
        <taxon>Eukaryota</taxon>
        <taxon>Metazoa</taxon>
        <taxon>Spiralia</taxon>
        <taxon>Lophotrochozoa</taxon>
        <taxon>Platyhelminthes</taxon>
        <taxon>Trematoda</taxon>
        <taxon>Digenea</taxon>
        <taxon>Strigeidida</taxon>
        <taxon>Schistosomatoidea</taxon>
        <taxon>Schistosomatidae</taxon>
        <taxon>Schistosoma</taxon>
    </lineage>
</organism>
<feature type="compositionally biased region" description="Basic and acidic residues" evidence="1">
    <location>
        <begin position="40"/>
        <end position="58"/>
    </location>
</feature>
<feature type="region of interest" description="Disordered" evidence="1">
    <location>
        <begin position="20"/>
        <end position="59"/>
    </location>
</feature>
<proteinExistence type="predicted"/>
<evidence type="ECO:0000313" key="3">
    <source>
        <dbReference type="Proteomes" id="UP000277204"/>
    </source>
</evidence>
<gene>
    <name evidence="2" type="ORF">SMRZ_LOCUS15140</name>
</gene>
<protein>
    <submittedName>
        <fullName evidence="2">Uncharacterized protein</fullName>
    </submittedName>
</protein>
<accession>A0A183MGG5</accession>
<evidence type="ECO:0000256" key="1">
    <source>
        <dbReference type="SAM" id="MobiDB-lite"/>
    </source>
</evidence>
<dbReference type="EMBL" id="UZAI01016882">
    <property type="protein sequence ID" value="VDP17569.1"/>
    <property type="molecule type" value="Genomic_DNA"/>
</dbReference>
<feature type="compositionally biased region" description="Basic residues" evidence="1">
    <location>
        <begin position="29"/>
        <end position="39"/>
    </location>
</feature>
<keyword evidence="3" id="KW-1185">Reference proteome</keyword>
<name>A0A183MGG5_9TREM</name>
<reference evidence="2 3" key="1">
    <citation type="submission" date="2018-11" db="EMBL/GenBank/DDBJ databases">
        <authorList>
            <consortium name="Pathogen Informatics"/>
        </authorList>
    </citation>
    <scope>NUCLEOTIDE SEQUENCE [LARGE SCALE GENOMIC DNA]</scope>
    <source>
        <strain evidence="2 3">Zambia</strain>
    </source>
</reference>